<dbReference type="EMBL" id="KY287656">
    <property type="protein sequence ID" value="AQX36071.1"/>
    <property type="molecule type" value="Genomic_DNA"/>
</dbReference>
<dbReference type="Pfam" id="PF07453">
    <property type="entry name" value="NUMOD1"/>
    <property type="match status" value="1"/>
</dbReference>
<evidence type="ECO:0000256" key="3">
    <source>
        <dbReference type="SAM" id="Phobius"/>
    </source>
</evidence>
<keyword evidence="2 6" id="KW-0496">Mitochondrion</keyword>
<dbReference type="SUPFAM" id="SSF55608">
    <property type="entry name" value="Homing endonucleases"/>
    <property type="match status" value="2"/>
</dbReference>
<keyword evidence="3" id="KW-0472">Membrane</keyword>
<evidence type="ECO:0000313" key="6">
    <source>
        <dbReference type="EMBL" id="AQX36002.1"/>
    </source>
</evidence>
<accession>A0A1W5RRC8</accession>
<dbReference type="EMBL" id="KY287651">
    <property type="protein sequence ID" value="AQX36002.1"/>
    <property type="molecule type" value="Genomic_DNA"/>
</dbReference>
<reference evidence="6" key="1">
    <citation type="submission" date="2016-12" db="EMBL/GenBank/DDBJ databases">
        <authorList>
            <person name="Song W.-J."/>
            <person name="Kurnit D.M."/>
        </authorList>
    </citation>
    <scope>NUCLEOTIDE SEQUENCE</scope>
</reference>
<comment type="subcellular location">
    <subcellularLocation>
        <location evidence="1">Mitochondrion</location>
    </subcellularLocation>
</comment>
<dbReference type="PANTHER" id="PTHR36181">
    <property type="entry name" value="INTRON-ENCODED ENDONUCLEASE AI3-RELATED"/>
    <property type="match status" value="1"/>
</dbReference>
<dbReference type="Gene3D" id="3.10.28.10">
    <property type="entry name" value="Homing endonucleases"/>
    <property type="match status" value="2"/>
</dbReference>
<evidence type="ECO:0000259" key="5">
    <source>
        <dbReference type="Pfam" id="PF07453"/>
    </source>
</evidence>
<feature type="domain" description="Homing endonuclease LAGLIDADG" evidence="4">
    <location>
        <begin position="243"/>
        <end position="357"/>
    </location>
</feature>
<feature type="transmembrane region" description="Helical" evidence="3">
    <location>
        <begin position="7"/>
        <end position="24"/>
    </location>
</feature>
<dbReference type="InterPro" id="IPR051289">
    <property type="entry name" value="LAGLIDADG_Endonuclease"/>
</dbReference>
<dbReference type="InterPro" id="IPR027434">
    <property type="entry name" value="Homing_endonucl"/>
</dbReference>
<proteinExistence type="predicted"/>
<evidence type="ECO:0008006" key="7">
    <source>
        <dbReference type="Google" id="ProtNLM"/>
    </source>
</evidence>
<protein>
    <recommendedName>
        <fullName evidence="7">Maturase-like protein</fullName>
    </recommendedName>
</protein>
<dbReference type="SMART" id="SM00497">
    <property type="entry name" value="IENR1"/>
    <property type="match status" value="1"/>
</dbReference>
<dbReference type="PANTHER" id="PTHR36181:SF2">
    <property type="entry name" value="INTRON-ENCODED ENDONUCLEASE AI3-RELATED"/>
    <property type="match status" value="1"/>
</dbReference>
<feature type="domain" description="Homing endonuclease LAGLIDADG" evidence="4">
    <location>
        <begin position="97"/>
        <end position="184"/>
    </location>
</feature>
<evidence type="ECO:0000259" key="4">
    <source>
        <dbReference type="Pfam" id="PF00961"/>
    </source>
</evidence>
<dbReference type="InterPro" id="IPR003647">
    <property type="entry name" value="Intron_nuc_1_rpt"/>
</dbReference>
<dbReference type="GO" id="GO:0004519">
    <property type="term" value="F:endonuclease activity"/>
    <property type="evidence" value="ECO:0007669"/>
    <property type="project" value="InterPro"/>
</dbReference>
<organism evidence="6">
    <name type="scientific">Saccharomyces paradoxus</name>
    <name type="common">Yeast</name>
    <name type="synonym">Saccharomyces douglasii</name>
    <dbReference type="NCBI Taxonomy" id="27291"/>
    <lineage>
        <taxon>Eukaryota</taxon>
        <taxon>Fungi</taxon>
        <taxon>Dikarya</taxon>
        <taxon>Ascomycota</taxon>
        <taxon>Saccharomycotina</taxon>
        <taxon>Saccharomycetes</taxon>
        <taxon>Saccharomycetales</taxon>
        <taxon>Saccharomycetaceae</taxon>
        <taxon>Saccharomyces</taxon>
    </lineage>
</organism>
<dbReference type="AlphaFoldDB" id="A0A1W5RRC8"/>
<dbReference type="Pfam" id="PF00961">
    <property type="entry name" value="LAGLIDADG_1"/>
    <property type="match status" value="2"/>
</dbReference>
<keyword evidence="3" id="KW-1133">Transmembrane helix</keyword>
<reference evidence="6" key="2">
    <citation type="journal article" date="2017" name="Mol. Biol. Evol.">
        <title>Mitochondrial recombination and introgression during speciation by hybridization.</title>
        <authorList>
            <person name="Leducq J.B."/>
            <person name="Henault M."/>
            <person name="Charron G."/>
            <person name="Nielly-Thibault L."/>
            <person name="Terrat Y."/>
            <person name="Fiumera H.L."/>
            <person name="Jesse Shapiro B."/>
            <person name="Landry C.R."/>
        </authorList>
    </citation>
    <scope>NUCLEOTIDE SEQUENCE</scope>
</reference>
<name>A0A1W5RRC8_SACPA</name>
<dbReference type="GO" id="GO:0005739">
    <property type="term" value="C:mitochondrion"/>
    <property type="evidence" value="ECO:0007669"/>
    <property type="project" value="UniProtKB-SubCell"/>
</dbReference>
<geneLocation type="mitochondrion" evidence="6"/>
<sequence length="484" mass="57942">MIKWTMINIYLLLMFLMIMNNLIFKNNNNNNNYNNITTYNRNMELYSIQSPFMKNMNIIKRGYHTSLNNKLIIVQKKNNEDNLKMNNLEMDNFYKWLVGFTDGDGSFYIKLNDKKYLRFYYGFRMHIDDKACLMKIKNMLNMPSNFEETTKTIMLVNSQKRWLYSNIVTIFDKYPCLTIKYYSFPRPREPRRSYYKWKKAMIDNLNGMTYNNKDVLNIQNTINNYEVMPNLKIPYDKMNDNWILGFIEAEGSFEVIKTRNICSFNISQHQRSIETLKAIKSYILNNWKPIDNTPLLIKNQLLKDWDSSIKLTKPDKNGVIKLDFYRMDFLYYVIIPKFNNMNWYSIKYNSYMNWQSMVNIYMKGLHKINNNDIMKYIEHIKNLNKKGINKIDYNIELYNNIINNNKPLYNKNYPYRTNSIIHSKKSITGVGVFVYDLNNTLIMTFTGHVTAGAHFNCSKHEIAKYIKNGNVFMNKYILKNILLD</sequence>
<dbReference type="InterPro" id="IPR010896">
    <property type="entry name" value="NUMOD1"/>
</dbReference>
<gene>
    <name evidence="6" type="primary">rf2</name>
</gene>
<dbReference type="EMBL" id="KY287655">
    <property type="protein sequence ID" value="AQX36057.1"/>
    <property type="molecule type" value="Genomic_DNA"/>
</dbReference>
<evidence type="ECO:0000256" key="2">
    <source>
        <dbReference type="ARBA" id="ARBA00023128"/>
    </source>
</evidence>
<evidence type="ECO:0000256" key="1">
    <source>
        <dbReference type="ARBA" id="ARBA00004173"/>
    </source>
</evidence>
<keyword evidence="3" id="KW-0812">Transmembrane</keyword>
<dbReference type="InterPro" id="IPR004860">
    <property type="entry name" value="LAGLIDADG_dom"/>
</dbReference>
<feature type="domain" description="Nuclease-associated modular DNA-binding 1" evidence="5">
    <location>
        <begin position="431"/>
        <end position="466"/>
    </location>
</feature>